<dbReference type="InterPro" id="IPR020846">
    <property type="entry name" value="MFS_dom"/>
</dbReference>
<feature type="transmembrane region" description="Helical" evidence="8">
    <location>
        <begin position="395"/>
        <end position="415"/>
    </location>
</feature>
<evidence type="ECO:0000313" key="10">
    <source>
        <dbReference type="EMBL" id="CAD8829543.1"/>
    </source>
</evidence>
<feature type="region of interest" description="Disordered" evidence="7">
    <location>
        <begin position="538"/>
        <end position="560"/>
    </location>
</feature>
<evidence type="ECO:0000256" key="6">
    <source>
        <dbReference type="ARBA" id="ARBA00023136"/>
    </source>
</evidence>
<feature type="transmembrane region" description="Helical" evidence="8">
    <location>
        <begin position="236"/>
        <end position="253"/>
    </location>
</feature>
<dbReference type="SUPFAM" id="SSF103473">
    <property type="entry name" value="MFS general substrate transporter"/>
    <property type="match status" value="1"/>
</dbReference>
<evidence type="ECO:0000256" key="2">
    <source>
        <dbReference type="ARBA" id="ARBA00022448"/>
    </source>
</evidence>
<comment type="subcellular location">
    <subcellularLocation>
        <location evidence="1">Cell membrane</location>
        <topology evidence="1">Multi-pass membrane protein</topology>
    </subcellularLocation>
</comment>
<dbReference type="PANTHER" id="PTHR43414">
    <property type="entry name" value="MULTIDRUG RESISTANCE PROTEIN MDTG"/>
    <property type="match status" value="1"/>
</dbReference>
<evidence type="ECO:0000256" key="8">
    <source>
        <dbReference type="SAM" id="Phobius"/>
    </source>
</evidence>
<protein>
    <recommendedName>
        <fullName evidence="9">Major facilitator superfamily (MFS) profile domain-containing protein</fullName>
    </recommendedName>
</protein>
<dbReference type="GO" id="GO:0022857">
    <property type="term" value="F:transmembrane transporter activity"/>
    <property type="evidence" value="ECO:0007669"/>
    <property type="project" value="InterPro"/>
</dbReference>
<accession>A0A7S1EXD7</accession>
<feature type="transmembrane region" description="Helical" evidence="8">
    <location>
        <begin position="368"/>
        <end position="389"/>
    </location>
</feature>
<name>A0A7S1EXD7_NOCSC</name>
<dbReference type="PROSITE" id="PS50850">
    <property type="entry name" value="MFS"/>
    <property type="match status" value="1"/>
</dbReference>
<proteinExistence type="predicted"/>
<evidence type="ECO:0000256" key="5">
    <source>
        <dbReference type="ARBA" id="ARBA00022989"/>
    </source>
</evidence>
<feature type="domain" description="Major facilitator superfamily (MFS) profile" evidence="9">
    <location>
        <begin position="1"/>
        <end position="420"/>
    </location>
</feature>
<evidence type="ECO:0000259" key="9">
    <source>
        <dbReference type="PROSITE" id="PS50850"/>
    </source>
</evidence>
<feature type="transmembrane region" description="Helical" evidence="8">
    <location>
        <begin position="330"/>
        <end position="347"/>
    </location>
</feature>
<feature type="transmembrane region" description="Helical" evidence="8">
    <location>
        <begin position="158"/>
        <end position="180"/>
    </location>
</feature>
<keyword evidence="6 8" id="KW-0472">Membrane</keyword>
<organism evidence="10">
    <name type="scientific">Noctiluca scintillans</name>
    <name type="common">Sea sparkle</name>
    <name type="synonym">Red tide dinoflagellate</name>
    <dbReference type="NCBI Taxonomy" id="2966"/>
    <lineage>
        <taxon>Eukaryota</taxon>
        <taxon>Sar</taxon>
        <taxon>Alveolata</taxon>
        <taxon>Dinophyceae</taxon>
        <taxon>Noctilucales</taxon>
        <taxon>Noctilucaceae</taxon>
        <taxon>Noctiluca</taxon>
    </lineage>
</organism>
<keyword evidence="5 8" id="KW-1133">Transmembrane helix</keyword>
<reference evidence="10" key="1">
    <citation type="submission" date="2021-01" db="EMBL/GenBank/DDBJ databases">
        <authorList>
            <person name="Corre E."/>
            <person name="Pelletier E."/>
            <person name="Niang G."/>
            <person name="Scheremetjew M."/>
            <person name="Finn R."/>
            <person name="Kale V."/>
            <person name="Holt S."/>
            <person name="Cochrane G."/>
            <person name="Meng A."/>
            <person name="Brown T."/>
            <person name="Cohen L."/>
        </authorList>
    </citation>
    <scope>NUCLEOTIDE SEQUENCE</scope>
</reference>
<keyword evidence="3" id="KW-1003">Cell membrane</keyword>
<feature type="transmembrane region" description="Helical" evidence="8">
    <location>
        <begin position="273"/>
        <end position="296"/>
    </location>
</feature>
<evidence type="ECO:0000256" key="7">
    <source>
        <dbReference type="SAM" id="MobiDB-lite"/>
    </source>
</evidence>
<dbReference type="PANTHER" id="PTHR43414:SF1">
    <property type="entry name" value="PEPTIDE PERMEASE"/>
    <property type="match status" value="1"/>
</dbReference>
<feature type="transmembrane region" description="Helical" evidence="8">
    <location>
        <begin position="129"/>
        <end position="152"/>
    </location>
</feature>
<keyword evidence="2" id="KW-0813">Transport</keyword>
<keyword evidence="4 8" id="KW-0812">Transmembrane</keyword>
<dbReference type="GO" id="GO:0005886">
    <property type="term" value="C:plasma membrane"/>
    <property type="evidence" value="ECO:0007669"/>
    <property type="project" value="UniProtKB-SubCell"/>
</dbReference>
<feature type="transmembrane region" description="Helical" evidence="8">
    <location>
        <begin position="98"/>
        <end position="117"/>
    </location>
</feature>
<dbReference type="InterPro" id="IPR036259">
    <property type="entry name" value="MFS_trans_sf"/>
</dbReference>
<dbReference type="Gene3D" id="1.20.1250.20">
    <property type="entry name" value="MFS general substrate transporter like domains"/>
    <property type="match status" value="1"/>
</dbReference>
<dbReference type="AlphaFoldDB" id="A0A7S1EXD7"/>
<evidence type="ECO:0000256" key="3">
    <source>
        <dbReference type="ARBA" id="ARBA00022475"/>
    </source>
</evidence>
<feature type="transmembrane region" description="Helical" evidence="8">
    <location>
        <begin position="303"/>
        <end position="324"/>
    </location>
</feature>
<evidence type="ECO:0000256" key="1">
    <source>
        <dbReference type="ARBA" id="ARBA00004651"/>
    </source>
</evidence>
<dbReference type="InterPro" id="IPR011701">
    <property type="entry name" value="MFS"/>
</dbReference>
<dbReference type="EMBL" id="HBFQ01005470">
    <property type="protein sequence ID" value="CAD8829543.1"/>
    <property type="molecule type" value="Transcribed_RNA"/>
</dbReference>
<gene>
    <name evidence="10" type="ORF">NSCI0253_LOCUS3889</name>
</gene>
<dbReference type="Pfam" id="PF07690">
    <property type="entry name" value="MFS_1"/>
    <property type="match status" value="1"/>
</dbReference>
<evidence type="ECO:0000256" key="4">
    <source>
        <dbReference type="ARBA" id="ARBA00022692"/>
    </source>
</evidence>
<sequence>MKPKLKLVCVLVICRSLHITGDFLLFPVIPFYIMQLSGTALDLSLVSSVYCFAKTFSTPAWGYVSDKISRPKCLMIGYLWQGAMTFGMAHPIQIPIFLVFRALVGMGSTAAVEVAYITDTVRNSHQRAVVLSVQSMLGVLGVLVGTALSGYLQKLGLVWSDLCYIVGTLDMINLVLIFVARRCLIRHRGRSVRQTLSPTDSNCVQRDSAVGRADTLQSQSSFVVPIRYRDIVSHKGAGFFLVLSFMNSFGWTVSDGPELFFFKDHFYFTQTDYVRWIMLVSTCSAVFATLAPTILYRLGQKETCMVACIISSLTITGLLFGAYYLPGQKWVAFVYGVISCGFLHLLLHLANTNLLANTCPDHMRGSLLGLKSSISAFGGMLGPITGGLLYRYNTFVAYIITVVLFLIAALCYVFVQDKRKREPSQIWKTAAFKVKAVRFMAPAKLDNTLCNEEEHAPMEPGADCTFKVFAAMSLDLSSFQKLARDLIQPEPTSDEQEIAPDPLEDLLEDNRAFEQTASFSSHGVLQQLEDFIRIKPISYSPHGMEDNSNSNFKPLLDDEQ</sequence>